<accession>A0ABN9SA14</accession>
<reference evidence="1" key="1">
    <citation type="submission" date="2023-10" db="EMBL/GenBank/DDBJ databases">
        <authorList>
            <person name="Chen Y."/>
            <person name="Shah S."/>
            <person name="Dougan E. K."/>
            <person name="Thang M."/>
            <person name="Chan C."/>
        </authorList>
    </citation>
    <scope>NUCLEOTIDE SEQUENCE [LARGE SCALE GENOMIC DNA]</scope>
</reference>
<evidence type="ECO:0000313" key="2">
    <source>
        <dbReference type="Proteomes" id="UP001189429"/>
    </source>
</evidence>
<comment type="caution">
    <text evidence="1">The sequence shown here is derived from an EMBL/GenBank/DDBJ whole genome shotgun (WGS) entry which is preliminary data.</text>
</comment>
<sequence>MLEQKNEQPVGIIETAMLSPMSRLQVVKNVSDDAGRCLEEQARVSDAKLDVLMRSVAVLGQQVSALRAEVTDEVPSVTLVTARLDAKRGLLRCSCAELRGAAEQQLLLAKSCCDEAISKLDATNSTNLSRLLDKPMSKLWDDCQQLVNVSRGEVTEFMPHVRDQIMLDAANQASGCVRDQICGFSSSVRDDILEDVERRCKVQSCRSAISVTSDLKDQVASNDEALHIFVEMVSPMPPQNAELISDAVGMTVQQIVESGIISTAVCAELTSRPERVAPVQDNLCAGGRLPAASSSSPSSSGSLFEDEEACSVCGGLRLHAYSGLTCVCLLEEPSWTL</sequence>
<protein>
    <submittedName>
        <fullName evidence="1">Uncharacterized protein</fullName>
    </submittedName>
</protein>
<gene>
    <name evidence="1" type="ORF">PCOR1329_LOCUS27850</name>
</gene>
<proteinExistence type="predicted"/>
<evidence type="ECO:0000313" key="1">
    <source>
        <dbReference type="EMBL" id="CAK0828690.1"/>
    </source>
</evidence>
<dbReference type="EMBL" id="CAUYUJ010010158">
    <property type="protein sequence ID" value="CAK0828690.1"/>
    <property type="molecule type" value="Genomic_DNA"/>
</dbReference>
<dbReference type="Proteomes" id="UP001189429">
    <property type="component" value="Unassembled WGS sequence"/>
</dbReference>
<name>A0ABN9SA14_9DINO</name>
<keyword evidence="2" id="KW-1185">Reference proteome</keyword>
<organism evidence="1 2">
    <name type="scientific">Prorocentrum cordatum</name>
    <dbReference type="NCBI Taxonomy" id="2364126"/>
    <lineage>
        <taxon>Eukaryota</taxon>
        <taxon>Sar</taxon>
        <taxon>Alveolata</taxon>
        <taxon>Dinophyceae</taxon>
        <taxon>Prorocentrales</taxon>
        <taxon>Prorocentraceae</taxon>
        <taxon>Prorocentrum</taxon>
    </lineage>
</organism>